<evidence type="ECO:0000313" key="2">
    <source>
        <dbReference type="Proteomes" id="UP001396334"/>
    </source>
</evidence>
<organism evidence="1 2">
    <name type="scientific">Hibiscus sabdariffa</name>
    <name type="common">roselle</name>
    <dbReference type="NCBI Taxonomy" id="183260"/>
    <lineage>
        <taxon>Eukaryota</taxon>
        <taxon>Viridiplantae</taxon>
        <taxon>Streptophyta</taxon>
        <taxon>Embryophyta</taxon>
        <taxon>Tracheophyta</taxon>
        <taxon>Spermatophyta</taxon>
        <taxon>Magnoliopsida</taxon>
        <taxon>eudicotyledons</taxon>
        <taxon>Gunneridae</taxon>
        <taxon>Pentapetalae</taxon>
        <taxon>rosids</taxon>
        <taxon>malvids</taxon>
        <taxon>Malvales</taxon>
        <taxon>Malvaceae</taxon>
        <taxon>Malvoideae</taxon>
        <taxon>Hibiscus</taxon>
    </lineage>
</organism>
<sequence length="108" mass="12094">MEESCWRRTVAREFLSVGKCCSFSGSDVSRKSEVNSDDRPLHRRNNSLFVSTVVALPSPVHHVISNVGAMRHIWLSVARQRSPPLIYTPSKMRWVASEGSIGERVGGR</sequence>
<name>A0ABR2SEL2_9ROSI</name>
<proteinExistence type="predicted"/>
<comment type="caution">
    <text evidence="1">The sequence shown here is derived from an EMBL/GenBank/DDBJ whole genome shotgun (WGS) entry which is preliminary data.</text>
</comment>
<evidence type="ECO:0000313" key="1">
    <source>
        <dbReference type="EMBL" id="KAK9023670.1"/>
    </source>
</evidence>
<reference evidence="1 2" key="1">
    <citation type="journal article" date="2024" name="G3 (Bethesda)">
        <title>Genome assembly of Hibiscus sabdariffa L. provides insights into metabolisms of medicinal natural products.</title>
        <authorList>
            <person name="Kim T."/>
        </authorList>
    </citation>
    <scope>NUCLEOTIDE SEQUENCE [LARGE SCALE GENOMIC DNA]</scope>
    <source>
        <strain evidence="1">TK-2024</strain>
        <tissue evidence="1">Old leaves</tissue>
    </source>
</reference>
<dbReference type="EMBL" id="JBBPBN010000015">
    <property type="protein sequence ID" value="KAK9023670.1"/>
    <property type="molecule type" value="Genomic_DNA"/>
</dbReference>
<accession>A0ABR2SEL2</accession>
<dbReference type="Proteomes" id="UP001396334">
    <property type="component" value="Unassembled WGS sequence"/>
</dbReference>
<gene>
    <name evidence="1" type="ORF">V6N11_003878</name>
</gene>
<keyword evidence="2" id="KW-1185">Reference proteome</keyword>
<protein>
    <submittedName>
        <fullName evidence="1">Uncharacterized protein</fullName>
    </submittedName>
</protein>